<keyword evidence="2" id="KW-1185">Reference proteome</keyword>
<protein>
    <submittedName>
        <fullName evidence="1">Uncharacterized protein</fullName>
    </submittedName>
</protein>
<dbReference type="RefSeq" id="WP_127702776.1">
    <property type="nucleotide sequence ID" value="NZ_SACK01000001.1"/>
</dbReference>
<dbReference type="PROSITE" id="PS51257">
    <property type="entry name" value="PROKAR_LIPOPROTEIN"/>
    <property type="match status" value="1"/>
</dbReference>
<organism evidence="1 2">
    <name type="scientific">Mucilaginibacter limnophilus</name>
    <dbReference type="NCBI Taxonomy" id="1932778"/>
    <lineage>
        <taxon>Bacteria</taxon>
        <taxon>Pseudomonadati</taxon>
        <taxon>Bacteroidota</taxon>
        <taxon>Sphingobacteriia</taxon>
        <taxon>Sphingobacteriales</taxon>
        <taxon>Sphingobacteriaceae</taxon>
        <taxon>Mucilaginibacter</taxon>
    </lineage>
</organism>
<comment type="caution">
    <text evidence="1">The sequence shown here is derived from an EMBL/GenBank/DDBJ whole genome shotgun (WGS) entry which is preliminary data.</text>
</comment>
<accession>A0A3S2VPL8</accession>
<dbReference type="AlphaFoldDB" id="A0A3S2VPL8"/>
<evidence type="ECO:0000313" key="1">
    <source>
        <dbReference type="EMBL" id="RVU02400.1"/>
    </source>
</evidence>
<name>A0A3S2VPL8_9SPHI</name>
<reference evidence="1 2" key="1">
    <citation type="submission" date="2019-01" db="EMBL/GenBank/DDBJ databases">
        <authorList>
            <person name="Chen W.-M."/>
        </authorList>
    </citation>
    <scope>NUCLEOTIDE SEQUENCE [LARGE SCALE GENOMIC DNA]</scope>
    <source>
        <strain evidence="1 2">YBJ-36</strain>
    </source>
</reference>
<dbReference type="OrthoDB" id="1372231at2"/>
<sequence>MNIKHTALLLLTGLFSCKQQVAEQSTVDTLSGQSPAKADTIANQKLAINPDSVLKPFPGITYNTSYTYNTAVILTGDFHGDEVPDNAARLKWSGVFKSDSGYYIVPTNIKVSVVKDEILDDDGNKTGKRVETANKDTAVILVSGKILKTGKVNKVPVKSLVFPGEKQVFTFKGSTYTLSATGQKISEKNSELYMLTNYRLFLSGIKDGRQISNCCSPNRDLIVKTLK</sequence>
<evidence type="ECO:0000313" key="2">
    <source>
        <dbReference type="Proteomes" id="UP000282759"/>
    </source>
</evidence>
<dbReference type="Proteomes" id="UP000282759">
    <property type="component" value="Unassembled WGS sequence"/>
</dbReference>
<gene>
    <name evidence="1" type="ORF">EOD41_00210</name>
</gene>
<dbReference type="EMBL" id="SACK01000001">
    <property type="protein sequence ID" value="RVU02400.1"/>
    <property type="molecule type" value="Genomic_DNA"/>
</dbReference>
<proteinExistence type="predicted"/>